<name>A0AAV2PCZ4_9HYME</name>
<dbReference type="EMBL" id="OZ034832">
    <property type="protein sequence ID" value="CAL1689853.1"/>
    <property type="molecule type" value="Genomic_DNA"/>
</dbReference>
<accession>A0AAV2PCZ4</accession>
<evidence type="ECO:0000313" key="2">
    <source>
        <dbReference type="Proteomes" id="UP001497644"/>
    </source>
</evidence>
<evidence type="ECO:0000313" key="1">
    <source>
        <dbReference type="EMBL" id="CAL1689853.1"/>
    </source>
</evidence>
<organism evidence="1 2">
    <name type="scientific">Lasius platythorax</name>
    <dbReference type="NCBI Taxonomy" id="488582"/>
    <lineage>
        <taxon>Eukaryota</taxon>
        <taxon>Metazoa</taxon>
        <taxon>Ecdysozoa</taxon>
        <taxon>Arthropoda</taxon>
        <taxon>Hexapoda</taxon>
        <taxon>Insecta</taxon>
        <taxon>Pterygota</taxon>
        <taxon>Neoptera</taxon>
        <taxon>Endopterygota</taxon>
        <taxon>Hymenoptera</taxon>
        <taxon>Apocrita</taxon>
        <taxon>Aculeata</taxon>
        <taxon>Formicoidea</taxon>
        <taxon>Formicidae</taxon>
        <taxon>Formicinae</taxon>
        <taxon>Lasius</taxon>
        <taxon>Lasius</taxon>
    </lineage>
</organism>
<sequence length="102" mass="10970">MRSGLLCTPGIRSNAGIQASASERRSTSSQECVELRDGLGERLSQRFLVARVSGTTSLPCAAFRNIFNCCTDATTRRCAVLTARRNQVLSSSTTVADRLSSI</sequence>
<gene>
    <name evidence="1" type="ORF">LPLAT_LOCUS14688</name>
</gene>
<reference evidence="1" key="1">
    <citation type="submission" date="2024-04" db="EMBL/GenBank/DDBJ databases">
        <authorList>
            <consortium name="Molecular Ecology Group"/>
        </authorList>
    </citation>
    <scope>NUCLEOTIDE SEQUENCE</scope>
</reference>
<proteinExistence type="predicted"/>
<dbReference type="AlphaFoldDB" id="A0AAV2PCZ4"/>
<keyword evidence="2" id="KW-1185">Reference proteome</keyword>
<protein>
    <submittedName>
        <fullName evidence="1">Uncharacterized protein</fullName>
    </submittedName>
</protein>
<dbReference type="Proteomes" id="UP001497644">
    <property type="component" value="Chromosome 9"/>
</dbReference>